<gene>
    <name evidence="1" type="ORF">LCGC14_2431720</name>
</gene>
<evidence type="ECO:0000313" key="1">
    <source>
        <dbReference type="EMBL" id="KKL22806.1"/>
    </source>
</evidence>
<proteinExistence type="predicted"/>
<dbReference type="AlphaFoldDB" id="A0A0F9DYQ5"/>
<evidence type="ECO:0008006" key="2">
    <source>
        <dbReference type="Google" id="ProtNLM"/>
    </source>
</evidence>
<feature type="non-terminal residue" evidence="1">
    <location>
        <position position="1"/>
    </location>
</feature>
<feature type="non-terminal residue" evidence="1">
    <location>
        <position position="523"/>
    </location>
</feature>
<name>A0A0F9DYQ5_9ZZZZ</name>
<sequence>LQIYLNTISVETNATYGNSGSISLNSWQFIAIRYNDSNVDVMINDLWIYNATGAIPEPWNGGGNLVNGGDFTTGAETTDYSCFSGSIEQLSVFNKSIGNLEIEDHKGMPMLSLSTRVSKEDGLGGWTPITTNEELIEGYVNFEVNASDNDVKSLAFYISDSEPDIVNPEPNNWSLIVTYTNNIPSYNYPKNSWTIPDNSWYFVAKGVDIYNNTVYDYYNFSFKIDHFNDLINFTYLSKNGRINEHSQIGVIPKAEFEWPISEIELYINYSNDIDSLANLSYYELYSNDWLIYLDSLSDWILDKGLTPNNYNVNFILKANFTYGQEFPYYTFNYTMHQTILDIKGPDLTLFSGGTYSLTLESVYDNVLENLITMAINSTDPYFDSVKLQYKYDTPSTANWITYNLYEANNNSLASISWDIINLRDDNLTFRFVGYDDLNNEKVLEATDYWIVKDFNNHLQFVVEGIESSQIYGLESDDTIDLDVKIIPVDNDITRVSISTGYESFDLTTVFSEQEHIYFDDSSE</sequence>
<dbReference type="InterPro" id="IPR013320">
    <property type="entry name" value="ConA-like_dom_sf"/>
</dbReference>
<dbReference type="SUPFAM" id="SSF49899">
    <property type="entry name" value="Concanavalin A-like lectins/glucanases"/>
    <property type="match status" value="1"/>
</dbReference>
<reference evidence="1" key="1">
    <citation type="journal article" date="2015" name="Nature">
        <title>Complex archaea that bridge the gap between prokaryotes and eukaryotes.</title>
        <authorList>
            <person name="Spang A."/>
            <person name="Saw J.H."/>
            <person name="Jorgensen S.L."/>
            <person name="Zaremba-Niedzwiedzka K."/>
            <person name="Martijn J."/>
            <person name="Lind A.E."/>
            <person name="van Eijk R."/>
            <person name="Schleper C."/>
            <person name="Guy L."/>
            <person name="Ettema T.J."/>
        </authorList>
    </citation>
    <scope>NUCLEOTIDE SEQUENCE</scope>
</reference>
<accession>A0A0F9DYQ5</accession>
<protein>
    <recommendedName>
        <fullName evidence="2">LamG-like jellyroll fold domain-containing protein</fullName>
    </recommendedName>
</protein>
<dbReference type="EMBL" id="LAZR01037204">
    <property type="protein sequence ID" value="KKL22806.1"/>
    <property type="molecule type" value="Genomic_DNA"/>
</dbReference>
<organism evidence="1">
    <name type="scientific">marine sediment metagenome</name>
    <dbReference type="NCBI Taxonomy" id="412755"/>
    <lineage>
        <taxon>unclassified sequences</taxon>
        <taxon>metagenomes</taxon>
        <taxon>ecological metagenomes</taxon>
    </lineage>
</organism>
<comment type="caution">
    <text evidence="1">The sequence shown here is derived from an EMBL/GenBank/DDBJ whole genome shotgun (WGS) entry which is preliminary data.</text>
</comment>